<dbReference type="InterPro" id="IPR000943">
    <property type="entry name" value="RNA_pol_sigma70"/>
</dbReference>
<dbReference type="InterPro" id="IPR013325">
    <property type="entry name" value="RNA_pol_sigma_r2"/>
</dbReference>
<evidence type="ECO:0000256" key="5">
    <source>
        <dbReference type="ARBA" id="ARBA00023163"/>
    </source>
</evidence>
<dbReference type="PANTHER" id="PTHR30385:SF7">
    <property type="entry name" value="RNA POLYMERASE SIGMA FACTOR FLIA"/>
    <property type="match status" value="1"/>
</dbReference>
<feature type="region of interest" description="Sigma-70 factor domain-3" evidence="6">
    <location>
        <begin position="91"/>
        <end position="161"/>
    </location>
</feature>
<feature type="domain" description="RNA polymerase sigma-70" evidence="7">
    <location>
        <begin position="38"/>
        <end position="51"/>
    </location>
</feature>
<organism evidence="9 10">
    <name type="scientific">Thiobacillus denitrificans</name>
    <dbReference type="NCBI Taxonomy" id="36861"/>
    <lineage>
        <taxon>Bacteria</taxon>
        <taxon>Pseudomonadati</taxon>
        <taxon>Pseudomonadota</taxon>
        <taxon>Betaproteobacteria</taxon>
        <taxon>Nitrosomonadales</taxon>
        <taxon>Thiobacillaceae</taxon>
        <taxon>Thiobacillus</taxon>
    </lineage>
</organism>
<dbReference type="STRING" id="1123392.GCA_000376425_01182"/>
<dbReference type="InterPro" id="IPR012845">
    <property type="entry name" value="RNA_pol_sigma_FliA_WhiG"/>
</dbReference>
<gene>
    <name evidence="6 9" type="primary">fliA</name>
    <name evidence="9" type="ORF">ABW22_15125</name>
</gene>
<accession>A0A125BBQ0</accession>
<feature type="region of interest" description="Sigma-70 factor domain-4" evidence="6">
    <location>
        <begin position="180"/>
        <end position="228"/>
    </location>
</feature>
<dbReference type="PROSITE" id="PS00716">
    <property type="entry name" value="SIGMA70_2"/>
    <property type="match status" value="1"/>
</dbReference>
<comment type="subcellular location">
    <subcellularLocation>
        <location evidence="6">Cytoplasm</location>
    </subcellularLocation>
</comment>
<dbReference type="SUPFAM" id="SSF88659">
    <property type="entry name" value="Sigma3 and sigma4 domains of RNA polymerase sigma factors"/>
    <property type="match status" value="2"/>
</dbReference>
<dbReference type="Pfam" id="PF04542">
    <property type="entry name" value="Sigma70_r2"/>
    <property type="match status" value="1"/>
</dbReference>
<dbReference type="AlphaFoldDB" id="A0A125BBQ0"/>
<dbReference type="PIRSF" id="PIRSF000770">
    <property type="entry name" value="RNA_pol_sigma-SigE/K"/>
    <property type="match status" value="1"/>
</dbReference>
<dbReference type="eggNOG" id="COG1191">
    <property type="taxonomic scope" value="Bacteria"/>
</dbReference>
<feature type="short sequence motif" description="Interaction with polymerase core subunit RpoC" evidence="6">
    <location>
        <begin position="38"/>
        <end position="41"/>
    </location>
</feature>
<evidence type="ECO:0000259" key="7">
    <source>
        <dbReference type="PROSITE" id="PS00715"/>
    </source>
</evidence>
<dbReference type="GO" id="GO:0005737">
    <property type="term" value="C:cytoplasm"/>
    <property type="evidence" value="ECO:0007669"/>
    <property type="project" value="UniProtKB-SubCell"/>
</dbReference>
<evidence type="ECO:0000256" key="6">
    <source>
        <dbReference type="HAMAP-Rule" id="MF_00962"/>
    </source>
</evidence>
<dbReference type="Gene3D" id="1.20.140.160">
    <property type="match status" value="1"/>
</dbReference>
<evidence type="ECO:0000259" key="8">
    <source>
        <dbReference type="PROSITE" id="PS00716"/>
    </source>
</evidence>
<keyword evidence="2 6" id="KW-0805">Transcription regulation</keyword>
<evidence type="ECO:0000256" key="2">
    <source>
        <dbReference type="ARBA" id="ARBA00023015"/>
    </source>
</evidence>
<proteinExistence type="inferred from homology"/>
<dbReference type="Proteomes" id="UP000064243">
    <property type="component" value="Unassembled WGS sequence"/>
</dbReference>
<dbReference type="GO" id="GO:0003677">
    <property type="term" value="F:DNA binding"/>
    <property type="evidence" value="ECO:0007669"/>
    <property type="project" value="UniProtKB-UniRule"/>
</dbReference>
<evidence type="ECO:0000313" key="10">
    <source>
        <dbReference type="Proteomes" id="UP000064243"/>
    </source>
</evidence>
<dbReference type="InterPro" id="IPR007624">
    <property type="entry name" value="RNA_pol_sigma70_r3"/>
</dbReference>
<protein>
    <recommendedName>
        <fullName evidence="6">RNA polymerase sigma factor FliA</fullName>
    </recommendedName>
    <alternativeName>
        <fullName evidence="6">RNA polymerase sigma factor for flagellar operon</fullName>
    </alternativeName>
    <alternativeName>
        <fullName evidence="6">Sigma F</fullName>
    </alternativeName>
    <alternativeName>
        <fullName evidence="6">Sigma-28</fullName>
    </alternativeName>
</protein>
<keyword evidence="3 6" id="KW-0731">Sigma factor</keyword>
<comment type="similarity">
    <text evidence="6">Belongs to the sigma-70 factor family. FliA subfamily.</text>
</comment>
<dbReference type="InterPro" id="IPR007630">
    <property type="entry name" value="RNA_pol_sigma70_r4"/>
</dbReference>
<keyword evidence="9" id="KW-0966">Cell projection</keyword>
<dbReference type="EMBL" id="LDUG01000052">
    <property type="protein sequence ID" value="KVW93049.1"/>
    <property type="molecule type" value="Genomic_DNA"/>
</dbReference>
<dbReference type="Gene3D" id="1.10.1740.10">
    <property type="match status" value="1"/>
</dbReference>
<feature type="DNA-binding region" description="H-T-H motif" evidence="6">
    <location>
        <begin position="202"/>
        <end position="221"/>
    </location>
</feature>
<comment type="function">
    <text evidence="6">Sigma factors are initiation factors that promote the attachment of RNA polymerase to specific initiation sites and are then released. This sigma factor controls the expression of flagella-related genes.</text>
</comment>
<dbReference type="CDD" id="cd06171">
    <property type="entry name" value="Sigma70_r4"/>
    <property type="match status" value="1"/>
</dbReference>
<dbReference type="NCBIfam" id="NF005413">
    <property type="entry name" value="PRK06986.1"/>
    <property type="match status" value="1"/>
</dbReference>
<keyword evidence="4 6" id="KW-0238">DNA-binding</keyword>
<keyword evidence="9" id="KW-0282">Flagellum</keyword>
<dbReference type="NCBIfam" id="TIGR02479">
    <property type="entry name" value="FliA_WhiG"/>
    <property type="match status" value="1"/>
</dbReference>
<evidence type="ECO:0000313" key="9">
    <source>
        <dbReference type="EMBL" id="KVW93049.1"/>
    </source>
</evidence>
<dbReference type="PROSITE" id="PS00715">
    <property type="entry name" value="SIGMA70_1"/>
    <property type="match status" value="1"/>
</dbReference>
<keyword evidence="1 6" id="KW-0963">Cytoplasm</keyword>
<dbReference type="Pfam" id="PF04545">
    <property type="entry name" value="Sigma70_r4"/>
    <property type="match status" value="1"/>
</dbReference>
<reference evidence="9 10" key="1">
    <citation type="journal article" date="2015" name="Appl. Environ. Microbiol.">
        <title>Aerobic and Anaerobic Thiosulfate Oxidation by a Cold-Adapted, Subglacial Chemoautotroph.</title>
        <authorList>
            <person name="Harrold Z.R."/>
            <person name="Skidmore M.L."/>
            <person name="Hamilton T.L."/>
            <person name="Desch L."/>
            <person name="Amada K."/>
            <person name="van Gelder W."/>
            <person name="Glover K."/>
            <person name="Roden E.E."/>
            <person name="Boyd E.S."/>
        </authorList>
    </citation>
    <scope>NUCLEOTIDE SEQUENCE [LARGE SCALE GENOMIC DNA]</scope>
    <source>
        <strain evidence="9 10">RG</strain>
    </source>
</reference>
<sequence>MAVKPSSQDEQITKYAPLVKRIAYHMMARLPASVEVDDLIQVGLIGLMDAVSRFDGNQGAQFESYATQRIRGSMLDELREADWLPRHVRQKSRQIESAINRLQQRNGKPPTEQEISAELDMPINQYQSMLGDVRCSQLLYYEDFSDEDSASFLERYLVDGSNDPLAVLEDEGFRDSLVAAIHNLPERERSMMGMYYEQDMNLKEIGAVLGVSESRVCQLHSQAVARLRAQLKIWKS</sequence>
<feature type="region of interest" description="Sigma-70 factor domain-2" evidence="6">
    <location>
        <begin position="11"/>
        <end position="83"/>
    </location>
</feature>
<dbReference type="HAMAP" id="MF_00962">
    <property type="entry name" value="Sigma70_FliA"/>
    <property type="match status" value="1"/>
</dbReference>
<dbReference type="InterPro" id="IPR013324">
    <property type="entry name" value="RNA_pol_sigma_r3/r4-like"/>
</dbReference>
<dbReference type="NCBIfam" id="TIGR02937">
    <property type="entry name" value="sigma70-ECF"/>
    <property type="match status" value="1"/>
</dbReference>
<evidence type="ECO:0000256" key="1">
    <source>
        <dbReference type="ARBA" id="ARBA00022490"/>
    </source>
</evidence>
<dbReference type="InterPro" id="IPR014284">
    <property type="entry name" value="RNA_pol_sigma-70_dom"/>
</dbReference>
<keyword evidence="10" id="KW-1185">Reference proteome</keyword>
<dbReference type="GO" id="GO:0003899">
    <property type="term" value="F:DNA-directed RNA polymerase activity"/>
    <property type="evidence" value="ECO:0007669"/>
    <property type="project" value="InterPro"/>
</dbReference>
<dbReference type="RefSeq" id="WP_059758715.1">
    <property type="nucleotide sequence ID" value="NZ_LDUG01000052.1"/>
</dbReference>
<dbReference type="InterPro" id="IPR007627">
    <property type="entry name" value="RNA_pol_sigma70_r2"/>
</dbReference>
<dbReference type="GO" id="GO:0006352">
    <property type="term" value="P:DNA-templated transcription initiation"/>
    <property type="evidence" value="ECO:0007669"/>
    <property type="project" value="UniProtKB-UniRule"/>
</dbReference>
<evidence type="ECO:0000256" key="3">
    <source>
        <dbReference type="ARBA" id="ARBA00023082"/>
    </source>
</evidence>
<dbReference type="GO" id="GO:0016987">
    <property type="term" value="F:sigma factor activity"/>
    <property type="evidence" value="ECO:0007669"/>
    <property type="project" value="UniProtKB-UniRule"/>
</dbReference>
<dbReference type="PATRIC" id="fig|36861.3.peg.2870"/>
<name>A0A125BBQ0_THIDE</name>
<dbReference type="InterPro" id="IPR028617">
    <property type="entry name" value="Sigma70_FliA"/>
</dbReference>
<dbReference type="OrthoDB" id="9799825at2"/>
<keyword evidence="5 6" id="KW-0804">Transcription</keyword>
<evidence type="ECO:0000256" key="4">
    <source>
        <dbReference type="ARBA" id="ARBA00023125"/>
    </source>
</evidence>
<comment type="caution">
    <text evidence="9">The sequence shown here is derived from an EMBL/GenBank/DDBJ whole genome shotgun (WGS) entry which is preliminary data.</text>
</comment>
<dbReference type="FunFam" id="1.10.1740.10:FF:000002">
    <property type="entry name" value="RNA polymerase sigma factor FliA"/>
    <property type="match status" value="1"/>
</dbReference>
<dbReference type="Pfam" id="PF04539">
    <property type="entry name" value="Sigma70_r3"/>
    <property type="match status" value="1"/>
</dbReference>
<dbReference type="PRINTS" id="PR00046">
    <property type="entry name" value="SIGMA70FCT"/>
</dbReference>
<dbReference type="PANTHER" id="PTHR30385">
    <property type="entry name" value="SIGMA FACTOR F FLAGELLAR"/>
    <property type="match status" value="1"/>
</dbReference>
<keyword evidence="9" id="KW-0969">Cilium</keyword>
<feature type="domain" description="RNA polymerase sigma-70" evidence="8">
    <location>
        <begin position="201"/>
        <end position="227"/>
    </location>
</feature>
<dbReference type="SUPFAM" id="SSF88946">
    <property type="entry name" value="Sigma2 domain of RNA polymerase sigma factors"/>
    <property type="match status" value="1"/>
</dbReference>